<evidence type="ECO:0000256" key="6">
    <source>
        <dbReference type="ARBA" id="ARBA00023125"/>
    </source>
</evidence>
<dbReference type="GO" id="GO:0005634">
    <property type="term" value="C:nucleus"/>
    <property type="evidence" value="ECO:0007669"/>
    <property type="project" value="UniProtKB-SubCell"/>
</dbReference>
<protein>
    <submittedName>
        <fullName evidence="12">DgyrCDS3611</fullName>
    </submittedName>
</protein>
<evidence type="ECO:0000256" key="2">
    <source>
        <dbReference type="ARBA" id="ARBA00022723"/>
    </source>
</evidence>
<evidence type="ECO:0000313" key="13">
    <source>
        <dbReference type="Proteomes" id="UP000549394"/>
    </source>
</evidence>
<dbReference type="FunFam" id="3.30.428.10:FF:000004">
    <property type="entry name" value="aprataxin isoform X2"/>
    <property type="match status" value="1"/>
</dbReference>
<dbReference type="SUPFAM" id="SSF54197">
    <property type="entry name" value="HIT-like"/>
    <property type="match status" value="1"/>
</dbReference>
<keyword evidence="5" id="KW-0862">Zinc</keyword>
<keyword evidence="3" id="KW-0227">DNA damage</keyword>
<dbReference type="GO" id="GO:0033699">
    <property type="term" value="F:DNA 5'-adenosine monophosphate hydrolase activity"/>
    <property type="evidence" value="ECO:0007669"/>
    <property type="project" value="TreeGrafter"/>
</dbReference>
<evidence type="ECO:0000256" key="1">
    <source>
        <dbReference type="ARBA" id="ARBA00004123"/>
    </source>
</evidence>
<accession>A0A7I8VEB1</accession>
<proteinExistence type="predicted"/>
<dbReference type="PANTHER" id="PTHR12486">
    <property type="entry name" value="APRATAXIN-RELATED"/>
    <property type="match status" value="1"/>
</dbReference>
<dbReference type="PROSITE" id="PS00892">
    <property type="entry name" value="HIT_1"/>
    <property type="match status" value="1"/>
</dbReference>
<name>A0A7I8VEB1_9ANNE</name>
<dbReference type="Gene3D" id="3.30.428.10">
    <property type="entry name" value="HIT-like"/>
    <property type="match status" value="1"/>
</dbReference>
<keyword evidence="6" id="KW-0238">DNA-binding</keyword>
<dbReference type="InterPro" id="IPR032566">
    <property type="entry name" value="Znf-C2HE"/>
</dbReference>
<comment type="subcellular location">
    <subcellularLocation>
        <location evidence="1">Nucleus</location>
    </subcellularLocation>
</comment>
<gene>
    <name evidence="12" type="ORF">DGYR_LOCUS3322</name>
</gene>
<dbReference type="InterPro" id="IPR019808">
    <property type="entry name" value="Histidine_triad_CS"/>
</dbReference>
<dbReference type="GO" id="GO:0000012">
    <property type="term" value="P:single strand break repair"/>
    <property type="evidence" value="ECO:0007669"/>
    <property type="project" value="TreeGrafter"/>
</dbReference>
<dbReference type="GO" id="GO:0030983">
    <property type="term" value="F:mismatched DNA binding"/>
    <property type="evidence" value="ECO:0007669"/>
    <property type="project" value="TreeGrafter"/>
</dbReference>
<evidence type="ECO:0000259" key="11">
    <source>
        <dbReference type="PROSITE" id="PS51084"/>
    </source>
</evidence>
<dbReference type="PROSITE" id="PS51084">
    <property type="entry name" value="HIT_2"/>
    <property type="match status" value="1"/>
</dbReference>
<sequence length="200" mass="23089">MATNKRKHEKQGGPSAKKVPPWMEGLKQAMENPDLKVLETDKAVVIKDKYPKARHHYLVLPKENISNLKSCQKEHVELLEHIHEIGANLKTRHENSAFRLGYHAIPSMSQLHMHVISQDMISDCMKTKKHYNSFTTDYFVPSETILKMLKRDGKVDINAKDMKLCLEMNLRCHLCGESQKNIPTLKKHLLLEDSKKNRGK</sequence>
<dbReference type="PANTHER" id="PTHR12486:SF4">
    <property type="entry name" value="APRATAXIN"/>
    <property type="match status" value="1"/>
</dbReference>
<keyword evidence="2" id="KW-0479">Metal-binding</keyword>
<keyword evidence="8" id="KW-0539">Nucleus</keyword>
<dbReference type="EMBL" id="CAJFCJ010000005">
    <property type="protein sequence ID" value="CAD5114485.1"/>
    <property type="molecule type" value="Genomic_DNA"/>
</dbReference>
<dbReference type="Pfam" id="PF11969">
    <property type="entry name" value="DcpS_C"/>
    <property type="match status" value="1"/>
</dbReference>
<comment type="caution">
    <text evidence="12">The sequence shown here is derived from an EMBL/GenBank/DDBJ whole genome shotgun (WGS) entry which is preliminary data.</text>
</comment>
<comment type="caution">
    <text evidence="9">Lacks conserved residue(s) required for the propagation of feature annotation.</text>
</comment>
<keyword evidence="7" id="KW-0234">DNA repair</keyword>
<keyword evidence="4" id="KW-0863">Zinc-finger</keyword>
<dbReference type="Pfam" id="PF16278">
    <property type="entry name" value="zf-C2HE"/>
    <property type="match status" value="1"/>
</dbReference>
<dbReference type="InterPro" id="IPR036265">
    <property type="entry name" value="HIT-like_sf"/>
</dbReference>
<feature type="domain" description="HIT" evidence="11">
    <location>
        <begin position="23"/>
        <end position="126"/>
    </location>
</feature>
<evidence type="ECO:0000256" key="5">
    <source>
        <dbReference type="ARBA" id="ARBA00022833"/>
    </source>
</evidence>
<reference evidence="12 13" key="1">
    <citation type="submission" date="2020-08" db="EMBL/GenBank/DDBJ databases">
        <authorList>
            <person name="Hejnol A."/>
        </authorList>
    </citation>
    <scope>NUCLEOTIDE SEQUENCE [LARGE SCALE GENOMIC DNA]</scope>
</reference>
<evidence type="ECO:0000313" key="12">
    <source>
        <dbReference type="EMBL" id="CAD5114485.1"/>
    </source>
</evidence>
<organism evidence="12 13">
    <name type="scientific">Dimorphilus gyrociliatus</name>
    <dbReference type="NCBI Taxonomy" id="2664684"/>
    <lineage>
        <taxon>Eukaryota</taxon>
        <taxon>Metazoa</taxon>
        <taxon>Spiralia</taxon>
        <taxon>Lophotrochozoa</taxon>
        <taxon>Annelida</taxon>
        <taxon>Polychaeta</taxon>
        <taxon>Polychaeta incertae sedis</taxon>
        <taxon>Dinophilidae</taxon>
        <taxon>Dimorphilus</taxon>
    </lineage>
</organism>
<evidence type="ECO:0000256" key="10">
    <source>
        <dbReference type="SAM" id="MobiDB-lite"/>
    </source>
</evidence>
<dbReference type="AlphaFoldDB" id="A0A7I8VEB1"/>
<evidence type="ECO:0000256" key="3">
    <source>
        <dbReference type="ARBA" id="ARBA00022763"/>
    </source>
</evidence>
<evidence type="ECO:0000256" key="7">
    <source>
        <dbReference type="ARBA" id="ARBA00023204"/>
    </source>
</evidence>
<keyword evidence="13" id="KW-1185">Reference proteome</keyword>
<dbReference type="GO" id="GO:0008270">
    <property type="term" value="F:zinc ion binding"/>
    <property type="evidence" value="ECO:0007669"/>
    <property type="project" value="UniProtKB-KW"/>
</dbReference>
<evidence type="ECO:0000256" key="9">
    <source>
        <dbReference type="PROSITE-ProRule" id="PRU00464"/>
    </source>
</evidence>
<dbReference type="GO" id="GO:0003697">
    <property type="term" value="F:single-stranded DNA binding"/>
    <property type="evidence" value="ECO:0007669"/>
    <property type="project" value="TreeGrafter"/>
</dbReference>
<dbReference type="GO" id="GO:0003725">
    <property type="term" value="F:double-stranded RNA binding"/>
    <property type="evidence" value="ECO:0007669"/>
    <property type="project" value="TreeGrafter"/>
</dbReference>
<dbReference type="OrthoDB" id="3512845at2759"/>
<dbReference type="Proteomes" id="UP000549394">
    <property type="component" value="Unassembled WGS sequence"/>
</dbReference>
<evidence type="ECO:0000256" key="4">
    <source>
        <dbReference type="ARBA" id="ARBA00022771"/>
    </source>
</evidence>
<dbReference type="GO" id="GO:1990165">
    <property type="term" value="F:single-strand break-containing DNA binding"/>
    <property type="evidence" value="ECO:0007669"/>
    <property type="project" value="TreeGrafter"/>
</dbReference>
<evidence type="ECO:0000256" key="8">
    <source>
        <dbReference type="ARBA" id="ARBA00023242"/>
    </source>
</evidence>
<dbReference type="InterPro" id="IPR011146">
    <property type="entry name" value="HIT-like"/>
</dbReference>
<feature type="region of interest" description="Disordered" evidence="10">
    <location>
        <begin position="1"/>
        <end position="20"/>
    </location>
</feature>